<name>A0A094PVX6_9ZZZZ</name>
<keyword evidence="6 14" id="KW-0812">Transmembrane</keyword>
<protein>
    <recommendedName>
        <fullName evidence="3">cytochrome-c oxidase</fullName>
        <ecNumber evidence="3">7.1.1.9</ecNumber>
    </recommendedName>
    <alternativeName>
        <fullName evidence="13">Cytochrome c oxidase polypeptide II</fullName>
    </alternativeName>
</protein>
<evidence type="ECO:0000256" key="6">
    <source>
        <dbReference type="ARBA" id="ARBA00022692"/>
    </source>
</evidence>
<evidence type="ECO:0000256" key="13">
    <source>
        <dbReference type="ARBA" id="ARBA00031389"/>
    </source>
</evidence>
<dbReference type="Gene3D" id="1.10.287.90">
    <property type="match status" value="1"/>
</dbReference>
<evidence type="ECO:0000313" key="17">
    <source>
        <dbReference type="EMBL" id="KGA13864.1"/>
    </source>
</evidence>
<evidence type="ECO:0000256" key="12">
    <source>
        <dbReference type="ARBA" id="ARBA00023136"/>
    </source>
</evidence>
<evidence type="ECO:0000256" key="4">
    <source>
        <dbReference type="ARBA" id="ARBA00022448"/>
    </source>
</evidence>
<dbReference type="SUPFAM" id="SSF81464">
    <property type="entry name" value="Cytochrome c oxidase subunit II-like, transmembrane region"/>
    <property type="match status" value="1"/>
</dbReference>
<evidence type="ECO:0000256" key="7">
    <source>
        <dbReference type="ARBA" id="ARBA00022723"/>
    </source>
</evidence>
<feature type="transmembrane region" description="Helical" evidence="14">
    <location>
        <begin position="46"/>
        <end position="72"/>
    </location>
</feature>
<evidence type="ECO:0000259" key="15">
    <source>
        <dbReference type="PROSITE" id="PS50857"/>
    </source>
</evidence>
<reference evidence="17" key="1">
    <citation type="submission" date="2014-06" db="EMBL/GenBank/DDBJ databases">
        <title>Key roles for freshwater Actinobacteria revealed by deep metagenomic sequencing.</title>
        <authorList>
            <person name="Ghai R."/>
            <person name="Mizuno C.M."/>
            <person name="Picazo A."/>
            <person name="Camacho A."/>
            <person name="Rodriguez-Valera F."/>
        </authorList>
    </citation>
    <scope>NUCLEOTIDE SEQUENCE</scope>
</reference>
<dbReference type="PROSITE" id="PS51257">
    <property type="entry name" value="PROKAR_LIPOPROTEIN"/>
    <property type="match status" value="1"/>
</dbReference>
<proteinExistence type="inferred from homology"/>
<dbReference type="PROSITE" id="PS00078">
    <property type="entry name" value="COX2"/>
    <property type="match status" value="1"/>
</dbReference>
<keyword evidence="4" id="KW-0813">Transport</keyword>
<gene>
    <name evidence="17" type="ORF">GM51_18665</name>
</gene>
<dbReference type="InterPro" id="IPR045187">
    <property type="entry name" value="CcO_II"/>
</dbReference>
<keyword evidence="5" id="KW-0679">Respiratory chain</keyword>
<feature type="domain" description="Cytochrome oxidase subunit II transmembrane region profile" evidence="16">
    <location>
        <begin position="24"/>
        <end position="120"/>
    </location>
</feature>
<keyword evidence="12 14" id="KW-0472">Membrane</keyword>
<keyword evidence="9" id="KW-0249">Electron transport</keyword>
<dbReference type="InterPro" id="IPR011759">
    <property type="entry name" value="Cyt_c_oxidase_su2_TM_dom"/>
</dbReference>
<evidence type="ECO:0000259" key="16">
    <source>
        <dbReference type="PROSITE" id="PS50999"/>
    </source>
</evidence>
<dbReference type="PRINTS" id="PR01166">
    <property type="entry name" value="CYCOXIDASEII"/>
</dbReference>
<evidence type="ECO:0000256" key="8">
    <source>
        <dbReference type="ARBA" id="ARBA00022967"/>
    </source>
</evidence>
<dbReference type="SUPFAM" id="SSF49503">
    <property type="entry name" value="Cupredoxins"/>
    <property type="match status" value="1"/>
</dbReference>
<organism evidence="17">
    <name type="scientific">freshwater metagenome</name>
    <dbReference type="NCBI Taxonomy" id="449393"/>
    <lineage>
        <taxon>unclassified sequences</taxon>
        <taxon>metagenomes</taxon>
        <taxon>ecological metagenomes</taxon>
    </lineage>
</organism>
<keyword evidence="8" id="KW-1278">Translocase</keyword>
<dbReference type="InterPro" id="IPR036257">
    <property type="entry name" value="Cyt_c_oxidase_su2_TM_sf"/>
</dbReference>
<dbReference type="GO" id="GO:0016020">
    <property type="term" value="C:membrane"/>
    <property type="evidence" value="ECO:0007669"/>
    <property type="project" value="UniProtKB-SubCell"/>
</dbReference>
<keyword evidence="7" id="KW-0479">Metal-binding</keyword>
<evidence type="ECO:0000256" key="3">
    <source>
        <dbReference type="ARBA" id="ARBA00012949"/>
    </source>
</evidence>
<comment type="subcellular location">
    <subcellularLocation>
        <location evidence="1">Membrane</location>
        <topology evidence="1">Multi-pass membrane protein</topology>
    </subcellularLocation>
</comment>
<dbReference type="EMBL" id="JNSL01000169">
    <property type="protein sequence ID" value="KGA13864.1"/>
    <property type="molecule type" value="Genomic_DNA"/>
</dbReference>
<evidence type="ECO:0000256" key="5">
    <source>
        <dbReference type="ARBA" id="ARBA00022660"/>
    </source>
</evidence>
<dbReference type="EC" id="7.1.1.9" evidence="3"/>
<dbReference type="CDD" id="cd13919">
    <property type="entry name" value="CuRO_HCO_II_like_5"/>
    <property type="match status" value="1"/>
</dbReference>
<dbReference type="PANTHER" id="PTHR22888:SF9">
    <property type="entry name" value="CYTOCHROME C OXIDASE SUBUNIT 2"/>
    <property type="match status" value="1"/>
</dbReference>
<dbReference type="GO" id="GO:0005507">
    <property type="term" value="F:copper ion binding"/>
    <property type="evidence" value="ECO:0007669"/>
    <property type="project" value="InterPro"/>
</dbReference>
<keyword evidence="11" id="KW-0186">Copper</keyword>
<evidence type="ECO:0000256" key="9">
    <source>
        <dbReference type="ARBA" id="ARBA00022982"/>
    </source>
</evidence>
<dbReference type="Pfam" id="PF00116">
    <property type="entry name" value="COX2"/>
    <property type="match status" value="1"/>
</dbReference>
<dbReference type="GO" id="GO:0042773">
    <property type="term" value="P:ATP synthesis coupled electron transport"/>
    <property type="evidence" value="ECO:0007669"/>
    <property type="project" value="TreeGrafter"/>
</dbReference>
<dbReference type="NCBIfam" id="TIGR02866">
    <property type="entry name" value="CoxB"/>
    <property type="match status" value="1"/>
</dbReference>
<dbReference type="GO" id="GO:0016491">
    <property type="term" value="F:oxidoreductase activity"/>
    <property type="evidence" value="ECO:0007669"/>
    <property type="project" value="InterPro"/>
</dbReference>
<evidence type="ECO:0000256" key="2">
    <source>
        <dbReference type="ARBA" id="ARBA00007866"/>
    </source>
</evidence>
<feature type="transmembrane region" description="Helical" evidence="14">
    <location>
        <begin position="92"/>
        <end position="110"/>
    </location>
</feature>
<evidence type="ECO:0000256" key="10">
    <source>
        <dbReference type="ARBA" id="ARBA00022989"/>
    </source>
</evidence>
<dbReference type="Gene3D" id="2.60.40.420">
    <property type="entry name" value="Cupredoxins - blue copper proteins"/>
    <property type="match status" value="1"/>
</dbReference>
<dbReference type="Pfam" id="PF02790">
    <property type="entry name" value="COX2_TM"/>
    <property type="match status" value="1"/>
</dbReference>
<dbReference type="PROSITE" id="PS50857">
    <property type="entry name" value="COX2_CUA"/>
    <property type="match status" value="1"/>
</dbReference>
<evidence type="ECO:0000256" key="11">
    <source>
        <dbReference type="ARBA" id="ARBA00023008"/>
    </source>
</evidence>
<dbReference type="InterPro" id="IPR014222">
    <property type="entry name" value="Cyt_c_oxidase_su2"/>
</dbReference>
<comment type="caution">
    <text evidence="17">The sequence shown here is derived from an EMBL/GenBank/DDBJ whole genome shotgun (WGS) entry which is preliminary data.</text>
</comment>
<dbReference type="InterPro" id="IPR008972">
    <property type="entry name" value="Cupredoxin"/>
</dbReference>
<keyword evidence="10 14" id="KW-1133">Transmembrane helix</keyword>
<dbReference type="PANTHER" id="PTHR22888">
    <property type="entry name" value="CYTOCHROME C OXIDASE, SUBUNIT II"/>
    <property type="match status" value="1"/>
</dbReference>
<evidence type="ECO:0000256" key="1">
    <source>
        <dbReference type="ARBA" id="ARBA00004141"/>
    </source>
</evidence>
<dbReference type="AlphaFoldDB" id="A0A094PVX6"/>
<evidence type="ECO:0000256" key="14">
    <source>
        <dbReference type="SAM" id="Phobius"/>
    </source>
</evidence>
<comment type="similarity">
    <text evidence="2">Belongs to the cytochrome c oxidase subunit 2 family.</text>
</comment>
<sequence length="273" mass="30217">MGKIRAGLFLVPVFLITACSKASQDEALRIGFPEPVTQEGVLILNLWQGTWIVAIGVAALVLGLLFAAIILYRRRSDAEVPKQTRYNIPLEILYTIVPLVIVLGLFYFTARDQSTLIKLSGEQKHTVSVVGFRWSWAFNYLEGGAYEIGTPALPPTLYLPVDEKVKFELTSPDVIHSFWIPAFLMKMDVVPGRLNAFELTPTKTGEFVGKCAELCGVDHSRMLFNVKVVSRSEFDQHIQDLKAAGQEGVLDSERISTRGNTDCLGNPELAGCK</sequence>
<accession>A0A094PVX6</accession>
<dbReference type="GO" id="GO:0004129">
    <property type="term" value="F:cytochrome-c oxidase activity"/>
    <property type="evidence" value="ECO:0007669"/>
    <property type="project" value="UniProtKB-EC"/>
</dbReference>
<feature type="domain" description="Cytochrome oxidase subunit II copper A binding" evidence="15">
    <location>
        <begin position="122"/>
        <end position="240"/>
    </location>
</feature>
<dbReference type="InterPro" id="IPR001505">
    <property type="entry name" value="Copper_CuA"/>
</dbReference>
<dbReference type="PROSITE" id="PS50999">
    <property type="entry name" value="COX2_TM"/>
    <property type="match status" value="1"/>
</dbReference>
<dbReference type="InterPro" id="IPR002429">
    <property type="entry name" value="CcO_II-like_C"/>
</dbReference>